<dbReference type="Proteomes" id="UP000001072">
    <property type="component" value="Unassembled WGS sequence"/>
</dbReference>
<organism evidence="2">
    <name type="scientific">Melampsora larici-populina (strain 98AG31 / pathotype 3-4-7)</name>
    <name type="common">Poplar leaf rust fungus</name>
    <dbReference type="NCBI Taxonomy" id="747676"/>
    <lineage>
        <taxon>Eukaryota</taxon>
        <taxon>Fungi</taxon>
        <taxon>Dikarya</taxon>
        <taxon>Basidiomycota</taxon>
        <taxon>Pucciniomycotina</taxon>
        <taxon>Pucciniomycetes</taxon>
        <taxon>Pucciniales</taxon>
        <taxon>Melampsoraceae</taxon>
        <taxon>Melampsora</taxon>
    </lineage>
</organism>
<dbReference type="AlphaFoldDB" id="F4SAE7"/>
<name>F4SAE7_MELLP</name>
<dbReference type="InParanoid" id="F4SAE7"/>
<evidence type="ECO:0000313" key="2">
    <source>
        <dbReference type="Proteomes" id="UP000001072"/>
    </source>
</evidence>
<keyword evidence="2" id="KW-1185">Reference proteome</keyword>
<dbReference type="KEGG" id="mlr:MELLADRAFT_95732"/>
<gene>
    <name evidence="1" type="ORF">MELLADRAFT_95732</name>
</gene>
<sequence length="52" mass="5718">MDCRVSAWHTANPNGSEGWDAFRKSLEREPRGSQISAQILVSYPLSQVDGLG</sequence>
<evidence type="ECO:0000313" key="1">
    <source>
        <dbReference type="EMBL" id="EGF98373.1"/>
    </source>
</evidence>
<dbReference type="VEuPathDB" id="FungiDB:MELLADRAFT_95732"/>
<reference evidence="2" key="1">
    <citation type="journal article" date="2011" name="Proc. Natl. Acad. Sci. U.S.A.">
        <title>Obligate biotrophy features unraveled by the genomic analysis of rust fungi.</title>
        <authorList>
            <person name="Duplessis S."/>
            <person name="Cuomo C.A."/>
            <person name="Lin Y.-C."/>
            <person name="Aerts A."/>
            <person name="Tisserant E."/>
            <person name="Veneault-Fourrey C."/>
            <person name="Joly D.L."/>
            <person name="Hacquard S."/>
            <person name="Amselem J."/>
            <person name="Cantarel B.L."/>
            <person name="Chiu R."/>
            <person name="Coutinho P.M."/>
            <person name="Feau N."/>
            <person name="Field M."/>
            <person name="Frey P."/>
            <person name="Gelhaye E."/>
            <person name="Goldberg J."/>
            <person name="Grabherr M.G."/>
            <person name="Kodira C.D."/>
            <person name="Kohler A."/>
            <person name="Kuees U."/>
            <person name="Lindquist E.A."/>
            <person name="Lucas S.M."/>
            <person name="Mago R."/>
            <person name="Mauceli E."/>
            <person name="Morin E."/>
            <person name="Murat C."/>
            <person name="Pangilinan J.L."/>
            <person name="Park R."/>
            <person name="Pearson M."/>
            <person name="Quesneville H."/>
            <person name="Rouhier N."/>
            <person name="Sakthikumar S."/>
            <person name="Salamov A.A."/>
            <person name="Schmutz J."/>
            <person name="Selles B."/>
            <person name="Shapiro H."/>
            <person name="Tanguay P."/>
            <person name="Tuskan G.A."/>
            <person name="Henrissat B."/>
            <person name="Van de Peer Y."/>
            <person name="Rouze P."/>
            <person name="Ellis J.G."/>
            <person name="Dodds P.N."/>
            <person name="Schein J.E."/>
            <person name="Zhong S."/>
            <person name="Hamelin R.C."/>
            <person name="Grigoriev I.V."/>
            <person name="Szabo L.J."/>
            <person name="Martin F."/>
        </authorList>
    </citation>
    <scope>NUCLEOTIDE SEQUENCE [LARGE SCALE GENOMIC DNA]</scope>
    <source>
        <strain evidence="2">98AG31 / pathotype 3-4-7</strain>
    </source>
</reference>
<proteinExistence type="predicted"/>
<accession>F4SAE7</accession>
<protein>
    <submittedName>
        <fullName evidence="1">Uncharacterized protein</fullName>
    </submittedName>
</protein>
<dbReference type="GeneID" id="18937342"/>
<dbReference type="HOGENOM" id="CLU_3087748_0_0_1"/>
<dbReference type="RefSeq" id="XP_007418358.1">
    <property type="nucleotide sequence ID" value="XM_007418296.1"/>
</dbReference>
<dbReference type="EMBL" id="GL883177">
    <property type="protein sequence ID" value="EGF98373.1"/>
    <property type="molecule type" value="Genomic_DNA"/>
</dbReference>